<evidence type="ECO:0000259" key="1">
    <source>
        <dbReference type="Pfam" id="PF12973"/>
    </source>
</evidence>
<dbReference type="Proteomes" id="UP000244571">
    <property type="component" value="Chromosome"/>
</dbReference>
<evidence type="ECO:0000313" key="3">
    <source>
        <dbReference type="Proteomes" id="UP000244571"/>
    </source>
</evidence>
<dbReference type="Pfam" id="PF12973">
    <property type="entry name" value="Cupin_7"/>
    <property type="match status" value="1"/>
</dbReference>
<sequence>MTTAVTPFLPNQEQLGPLDSRIVDVQSLPWRTTPSPGVEIKILMQDEQSGLLTALFRWAPGSVLGLHEHVQIEQSYVLEGEFEDDDGVYTEGNFVWRPAGHRHDARSPKGALVLCFFLKPNKFLEGPLAGEELK</sequence>
<dbReference type="CDD" id="cd02237">
    <property type="entry name" value="cupin_DAD_ChrR"/>
    <property type="match status" value="1"/>
</dbReference>
<gene>
    <name evidence="2" type="ORF">DBV39_04915</name>
</gene>
<dbReference type="InterPro" id="IPR025979">
    <property type="entry name" value="ChrR-like_cupin_dom"/>
</dbReference>
<reference evidence="2 3" key="1">
    <citation type="submission" date="2018-04" db="EMBL/GenBank/DDBJ databases">
        <title>Bordetella sp. HZ20 isolated from seawater.</title>
        <authorList>
            <person name="Sun C."/>
        </authorList>
    </citation>
    <scope>NUCLEOTIDE SEQUENCE [LARGE SCALE GENOMIC DNA]</scope>
    <source>
        <strain evidence="2 3">HZ20</strain>
    </source>
</reference>
<dbReference type="InterPro" id="IPR014710">
    <property type="entry name" value="RmlC-like_jellyroll"/>
</dbReference>
<dbReference type="SUPFAM" id="SSF51182">
    <property type="entry name" value="RmlC-like cupins"/>
    <property type="match status" value="1"/>
</dbReference>
<dbReference type="RefSeq" id="WP_108620590.1">
    <property type="nucleotide sequence ID" value="NZ_CP028901.1"/>
</dbReference>
<dbReference type="KEGG" id="boz:DBV39_04915"/>
<keyword evidence="3" id="KW-1185">Reference proteome</keyword>
<dbReference type="OrthoDB" id="345639at2"/>
<feature type="domain" description="ChrR-like cupin" evidence="1">
    <location>
        <begin position="22"/>
        <end position="117"/>
    </location>
</feature>
<name>A0A2R4XHB4_9BURK</name>
<dbReference type="Gene3D" id="2.60.120.10">
    <property type="entry name" value="Jelly Rolls"/>
    <property type="match status" value="1"/>
</dbReference>
<protein>
    <recommendedName>
        <fullName evidence="1">ChrR-like cupin domain-containing protein</fullName>
    </recommendedName>
</protein>
<accession>A0A2R4XHB4</accession>
<evidence type="ECO:0000313" key="2">
    <source>
        <dbReference type="EMBL" id="AWB33161.1"/>
    </source>
</evidence>
<organism evidence="2 3">
    <name type="scientific">Orrella marina</name>
    <dbReference type="NCBI Taxonomy" id="2163011"/>
    <lineage>
        <taxon>Bacteria</taxon>
        <taxon>Pseudomonadati</taxon>
        <taxon>Pseudomonadota</taxon>
        <taxon>Betaproteobacteria</taxon>
        <taxon>Burkholderiales</taxon>
        <taxon>Alcaligenaceae</taxon>
        <taxon>Orrella</taxon>
    </lineage>
</organism>
<dbReference type="EMBL" id="CP028901">
    <property type="protein sequence ID" value="AWB33161.1"/>
    <property type="molecule type" value="Genomic_DNA"/>
</dbReference>
<dbReference type="AlphaFoldDB" id="A0A2R4XHB4"/>
<dbReference type="InterPro" id="IPR011051">
    <property type="entry name" value="RmlC_Cupin_sf"/>
</dbReference>
<proteinExistence type="predicted"/>